<dbReference type="PANTHER" id="PTHR14453">
    <property type="entry name" value="PARP/ZINC FINGER CCCH TYPE DOMAIN CONTAINING PROTEIN"/>
    <property type="match status" value="1"/>
</dbReference>
<organism evidence="8 9">
    <name type="scientific">Mytilus galloprovincialis</name>
    <name type="common">Mediterranean mussel</name>
    <dbReference type="NCBI Taxonomy" id="29158"/>
    <lineage>
        <taxon>Eukaryota</taxon>
        <taxon>Metazoa</taxon>
        <taxon>Spiralia</taxon>
        <taxon>Lophotrochozoa</taxon>
        <taxon>Mollusca</taxon>
        <taxon>Bivalvia</taxon>
        <taxon>Autobranchia</taxon>
        <taxon>Pteriomorphia</taxon>
        <taxon>Mytilida</taxon>
        <taxon>Mytiloidea</taxon>
        <taxon>Mytilidae</taxon>
        <taxon>Mytilinae</taxon>
        <taxon>Mytilus</taxon>
    </lineage>
</organism>
<comment type="subcellular location">
    <subcellularLocation>
        <location evidence="1">Nucleus</location>
    </subcellularLocation>
</comment>
<evidence type="ECO:0000256" key="1">
    <source>
        <dbReference type="ARBA" id="ARBA00004123"/>
    </source>
</evidence>
<comment type="caution">
    <text evidence="8">The sequence shown here is derived from an EMBL/GenBank/DDBJ whole genome shotgun (WGS) entry which is preliminary data.</text>
</comment>
<reference evidence="8 9" key="1">
    <citation type="journal article" date="2016" name="PLoS ONE">
        <title>A First Insight into the Genome of the Filter-Feeder Mussel Mytilus galloprovincialis.</title>
        <authorList>
            <person name="Murgarella M."/>
            <person name="Puiu D."/>
            <person name="Novoa B."/>
            <person name="Figueras A."/>
            <person name="Posada D."/>
            <person name="Canchaya C."/>
        </authorList>
    </citation>
    <scope>NUCLEOTIDE SEQUENCE [LARGE SCALE GENOMIC DNA]</scope>
    <source>
        <tissue evidence="8">Muscle</tissue>
    </source>
</reference>
<dbReference type="GO" id="GO:0005737">
    <property type="term" value="C:cytoplasm"/>
    <property type="evidence" value="ECO:0007669"/>
    <property type="project" value="TreeGrafter"/>
</dbReference>
<accession>A0A3L5TT84</accession>
<dbReference type="GO" id="GO:0003950">
    <property type="term" value="F:NAD+ poly-ADP-ribosyltransferase activity"/>
    <property type="evidence" value="ECO:0007669"/>
    <property type="project" value="UniProtKB-UniRule"/>
</dbReference>
<keyword evidence="3 6" id="KW-0808">Transferase</keyword>
<protein>
    <recommendedName>
        <fullName evidence="6">Poly [ADP-ribose] polymerase</fullName>
        <shortName evidence="6">PARP</shortName>
        <ecNumber evidence="6">2.4.2.-</ecNumber>
    </recommendedName>
</protein>
<dbReference type="GO" id="GO:0005634">
    <property type="term" value="C:nucleus"/>
    <property type="evidence" value="ECO:0007669"/>
    <property type="project" value="UniProtKB-SubCell"/>
</dbReference>
<evidence type="ECO:0000313" key="9">
    <source>
        <dbReference type="Proteomes" id="UP000266721"/>
    </source>
</evidence>
<dbReference type="InterPro" id="IPR012317">
    <property type="entry name" value="Poly(ADP-ribose)pol_cat_dom"/>
</dbReference>
<dbReference type="InterPro" id="IPR052056">
    <property type="entry name" value="Mono-ARTD/PARP"/>
</dbReference>
<proteinExistence type="predicted"/>
<evidence type="ECO:0000256" key="5">
    <source>
        <dbReference type="ARBA" id="ARBA00023242"/>
    </source>
</evidence>
<gene>
    <name evidence="8" type="ORF">AM593_03062</name>
</gene>
<evidence type="ECO:0000256" key="2">
    <source>
        <dbReference type="ARBA" id="ARBA00022676"/>
    </source>
</evidence>
<dbReference type="SMR" id="A0A3L5TT84"/>
<dbReference type="Proteomes" id="UP000266721">
    <property type="component" value="Unassembled WGS sequence"/>
</dbReference>
<dbReference type="AlphaFoldDB" id="A0A3L5TT84"/>
<dbReference type="Gene3D" id="3.90.228.10">
    <property type="match status" value="1"/>
</dbReference>
<evidence type="ECO:0000313" key="8">
    <source>
        <dbReference type="EMBL" id="OPL33136.1"/>
    </source>
</evidence>
<feature type="non-terminal residue" evidence="8">
    <location>
        <position position="1"/>
    </location>
</feature>
<name>A0A3L5TT84_MYTGA</name>
<dbReference type="EC" id="2.4.2.-" evidence="6"/>
<dbReference type="EMBL" id="KV584662">
    <property type="protein sequence ID" value="OPL33136.1"/>
    <property type="molecule type" value="Genomic_DNA"/>
</dbReference>
<dbReference type="GO" id="GO:0010629">
    <property type="term" value="P:negative regulation of gene expression"/>
    <property type="evidence" value="ECO:0007669"/>
    <property type="project" value="TreeGrafter"/>
</dbReference>
<dbReference type="SUPFAM" id="SSF56399">
    <property type="entry name" value="ADP-ribosylation"/>
    <property type="match status" value="1"/>
</dbReference>
<sequence length="136" mass="14945">MDATNPPGYQNERRPVWHGTNKQALENIINTGFNRSYCNVTAYGKGVYFAVNVSYSASGYSSVDPTDGLKRMLMCKVLAGEYTVGNSAMKTPPPKTQSAAGSHILYDSTTNNVTSPIMFVIYHDSQAVAEYRVTFK</sequence>
<keyword evidence="4 6" id="KW-0520">NAD</keyword>
<evidence type="ECO:0000256" key="4">
    <source>
        <dbReference type="ARBA" id="ARBA00023027"/>
    </source>
</evidence>
<dbReference type="PANTHER" id="PTHR14453:SF67">
    <property type="entry name" value="POLY [ADP-RIBOSE] POLYMERASE"/>
    <property type="match status" value="1"/>
</dbReference>
<dbReference type="GO" id="GO:0003714">
    <property type="term" value="F:transcription corepressor activity"/>
    <property type="evidence" value="ECO:0007669"/>
    <property type="project" value="TreeGrafter"/>
</dbReference>
<keyword evidence="5" id="KW-0539">Nucleus</keyword>
<keyword evidence="9" id="KW-1185">Reference proteome</keyword>
<dbReference type="PROSITE" id="PS51059">
    <property type="entry name" value="PARP_CATALYTIC"/>
    <property type="match status" value="1"/>
</dbReference>
<keyword evidence="2 6" id="KW-0328">Glycosyltransferase</keyword>
<feature type="domain" description="PARP catalytic" evidence="7">
    <location>
        <begin position="1"/>
        <end position="136"/>
    </location>
</feature>
<evidence type="ECO:0000256" key="3">
    <source>
        <dbReference type="ARBA" id="ARBA00022679"/>
    </source>
</evidence>
<evidence type="ECO:0000259" key="7">
    <source>
        <dbReference type="PROSITE" id="PS51059"/>
    </source>
</evidence>
<dbReference type="Pfam" id="PF00644">
    <property type="entry name" value="PARP"/>
    <property type="match status" value="1"/>
</dbReference>
<evidence type="ECO:0000256" key="6">
    <source>
        <dbReference type="RuleBase" id="RU362114"/>
    </source>
</evidence>